<evidence type="ECO:0000256" key="1">
    <source>
        <dbReference type="SAM" id="MobiDB-lite"/>
    </source>
</evidence>
<evidence type="ECO:0000313" key="3">
    <source>
        <dbReference type="Proteomes" id="UP000623467"/>
    </source>
</evidence>
<proteinExistence type="predicted"/>
<reference evidence="2" key="1">
    <citation type="submission" date="2020-05" db="EMBL/GenBank/DDBJ databases">
        <title>Mycena genomes resolve the evolution of fungal bioluminescence.</title>
        <authorList>
            <person name="Tsai I.J."/>
        </authorList>
    </citation>
    <scope>NUCLEOTIDE SEQUENCE</scope>
    <source>
        <strain evidence="2">160909Yilan</strain>
    </source>
</reference>
<dbReference type="AlphaFoldDB" id="A0A8H7D368"/>
<protein>
    <recommendedName>
        <fullName evidence="4">Transposase family Tnp2 protein</fullName>
    </recommendedName>
</protein>
<dbReference type="EMBL" id="JACAZH010000010">
    <property type="protein sequence ID" value="KAF7357326.1"/>
    <property type="molecule type" value="Genomic_DNA"/>
</dbReference>
<evidence type="ECO:0000313" key="2">
    <source>
        <dbReference type="EMBL" id="KAF7357326.1"/>
    </source>
</evidence>
<accession>A0A8H7D368</accession>
<name>A0A8H7D368_9AGAR</name>
<feature type="compositionally biased region" description="Acidic residues" evidence="1">
    <location>
        <begin position="50"/>
        <end position="62"/>
    </location>
</feature>
<gene>
    <name evidence="2" type="ORF">MSAN_01328300</name>
</gene>
<dbReference type="PANTHER" id="PTHR46579">
    <property type="entry name" value="F5/8 TYPE C DOMAIN-CONTAINING PROTEIN-RELATED"/>
    <property type="match status" value="1"/>
</dbReference>
<sequence>MSRRHSTPPDSGAFLPQALRGDFPADFLDAGPSAVRTPSPEPVNMGPDHDFDDDMNGDDFDIDIDDLTGEMARFGGLEEPELLPASSYFHGAVVLEESDAEDDLDGDGDEESMRDEDSEGEDSDVEPDIFDWDSFKAPTEGLSEWDKLGVEFEAEAAVAHKLSEYDLAICRAFSYKVQTNTTDRAFKKIPLAFPQDPALPKLDALRSRVNHLAGFKPEIYDCCVNSCLCYAGPNKDLTSCSYCNEPRLRPNGKPRKKFTYIPIIPRLVAFAANAEMAEKHQYRANHEHEPGKITDIFDGTHYRSLRTKEVEINGKKYGHKYFEDPRDIALGASWDGFAPFKRRKKTAWPLILFDYNLLSDLRFLLQFILALGVIPGPNKPKDSDSFLWPFVQELLKLAVGVRAFDILSGELFALRAYLLVGHNGVSPCRMCKIIGLRVPDARATTHYVPLDRSCHPEVRRDAAAIQVYDPANLPARSASEIIAQGLEVERAKTKAEAERLATKYGVKGVPLLSYVPSLSFPHSFPYDFMHLIWENLIKNLILLWTGDFKGLDEGTGEYQLAKAVWEAIGSRTASSSNTIPSAYGSRVPNISKDRPNVSAEMWSFWTLYLAPVLLRRRFKNRKYYIHFIELVRLLNICIQFEISDAEVEEVRTGFIEWVRSYEKLYFQYKQERLPICPLTIHALLHIADSIKFTGPVWCYWAFPMERYCGSLQPGIRSRRFPWASLDRYVVEKAQLTQIMTVYNAFSELSLVESQAQVPGSFSDPSYPSCMLLPPKSSTRPAANQLTTIAAALSTRTGASMAAVNAALRRASVEEWGEIVAEDGRDATFVRYEMLVDENARYPRRAAKYVKQTFYGQLTHLYRVHFPTSVPSLKIPKPTTYILAAIRACDLKPDDTQLRGLDIHFYQGYGHLDVIDVTALQALVGRVPAQNNEWAVIDRSGALARADWFGESEEE</sequence>
<dbReference type="Proteomes" id="UP000623467">
    <property type="component" value="Unassembled WGS sequence"/>
</dbReference>
<dbReference type="InterPro" id="IPR004242">
    <property type="entry name" value="Transposase_21"/>
</dbReference>
<comment type="caution">
    <text evidence="2">The sequence shown here is derived from an EMBL/GenBank/DDBJ whole genome shotgun (WGS) entry which is preliminary data.</text>
</comment>
<dbReference type="OrthoDB" id="6613063at2759"/>
<evidence type="ECO:0008006" key="4">
    <source>
        <dbReference type="Google" id="ProtNLM"/>
    </source>
</evidence>
<feature type="region of interest" description="Disordered" evidence="1">
    <location>
        <begin position="98"/>
        <end position="130"/>
    </location>
</feature>
<feature type="region of interest" description="Disordered" evidence="1">
    <location>
        <begin position="23"/>
        <end position="62"/>
    </location>
</feature>
<organism evidence="2 3">
    <name type="scientific">Mycena sanguinolenta</name>
    <dbReference type="NCBI Taxonomy" id="230812"/>
    <lineage>
        <taxon>Eukaryota</taxon>
        <taxon>Fungi</taxon>
        <taxon>Dikarya</taxon>
        <taxon>Basidiomycota</taxon>
        <taxon>Agaricomycotina</taxon>
        <taxon>Agaricomycetes</taxon>
        <taxon>Agaricomycetidae</taxon>
        <taxon>Agaricales</taxon>
        <taxon>Marasmiineae</taxon>
        <taxon>Mycenaceae</taxon>
        <taxon>Mycena</taxon>
    </lineage>
</organism>
<keyword evidence="3" id="KW-1185">Reference proteome</keyword>
<dbReference type="PANTHER" id="PTHR46579:SF1">
    <property type="entry name" value="F5_8 TYPE C DOMAIN-CONTAINING PROTEIN"/>
    <property type="match status" value="1"/>
</dbReference>
<dbReference type="Pfam" id="PF02992">
    <property type="entry name" value="Transposase_21"/>
    <property type="match status" value="1"/>
</dbReference>